<dbReference type="Pfam" id="PF04130">
    <property type="entry name" value="GCP_C_terminal"/>
    <property type="match status" value="1"/>
</dbReference>
<gene>
    <name evidence="8" type="ORF">FOZ62_027217</name>
</gene>
<evidence type="ECO:0000256" key="4">
    <source>
        <dbReference type="ARBA" id="ARBA00022701"/>
    </source>
</evidence>
<feature type="compositionally biased region" description="Low complexity" evidence="6">
    <location>
        <begin position="948"/>
        <end position="959"/>
    </location>
</feature>
<organism evidence="8 9">
    <name type="scientific">Perkinsus olseni</name>
    <name type="common">Perkinsus atlanticus</name>
    <dbReference type="NCBI Taxonomy" id="32597"/>
    <lineage>
        <taxon>Eukaryota</taxon>
        <taxon>Sar</taxon>
        <taxon>Alveolata</taxon>
        <taxon>Perkinsozoa</taxon>
        <taxon>Perkinsea</taxon>
        <taxon>Perkinsida</taxon>
        <taxon>Perkinsidae</taxon>
        <taxon>Perkinsus</taxon>
    </lineage>
</organism>
<reference evidence="8 9" key="1">
    <citation type="submission" date="2020-04" db="EMBL/GenBank/DDBJ databases">
        <title>Perkinsus olseni comparative genomics.</title>
        <authorList>
            <person name="Bogema D.R."/>
        </authorList>
    </citation>
    <scope>NUCLEOTIDE SEQUENCE [LARGE SCALE GENOMIC DNA]</scope>
    <source>
        <strain evidence="8">ATCC PRA-205</strain>
    </source>
</reference>
<name>A0A7J6SER0_PEROL</name>
<keyword evidence="4" id="KW-0493">Microtubule</keyword>
<dbReference type="GO" id="GO:0043015">
    <property type="term" value="F:gamma-tubulin binding"/>
    <property type="evidence" value="ECO:0007669"/>
    <property type="project" value="InterPro"/>
</dbReference>
<comment type="similarity">
    <text evidence="2">Belongs to the TUBGCP family.</text>
</comment>
<feature type="compositionally biased region" description="Polar residues" evidence="6">
    <location>
        <begin position="348"/>
        <end position="360"/>
    </location>
</feature>
<evidence type="ECO:0000256" key="3">
    <source>
        <dbReference type="ARBA" id="ARBA00022490"/>
    </source>
</evidence>
<dbReference type="GO" id="GO:0005874">
    <property type="term" value="C:microtubule"/>
    <property type="evidence" value="ECO:0007669"/>
    <property type="project" value="UniProtKB-KW"/>
</dbReference>
<proteinExistence type="inferred from homology"/>
<evidence type="ECO:0000259" key="7">
    <source>
        <dbReference type="Pfam" id="PF04130"/>
    </source>
</evidence>
<dbReference type="AlphaFoldDB" id="A0A7J6SER0"/>
<feature type="domain" description="Gamma tubulin complex component C-terminal" evidence="7">
    <location>
        <begin position="798"/>
        <end position="1012"/>
    </location>
</feature>
<accession>A0A7J6SER0</accession>
<protein>
    <recommendedName>
        <fullName evidence="7">Gamma tubulin complex component C-terminal domain-containing protein</fullName>
    </recommendedName>
</protein>
<feature type="non-terminal residue" evidence="8">
    <location>
        <position position="1"/>
    </location>
</feature>
<evidence type="ECO:0000256" key="6">
    <source>
        <dbReference type="SAM" id="MobiDB-lite"/>
    </source>
</evidence>
<evidence type="ECO:0000313" key="9">
    <source>
        <dbReference type="Proteomes" id="UP000574390"/>
    </source>
</evidence>
<dbReference type="Proteomes" id="UP000574390">
    <property type="component" value="Unassembled WGS sequence"/>
</dbReference>
<dbReference type="EMBL" id="JABANM010015708">
    <property type="protein sequence ID" value="KAF4730620.1"/>
    <property type="molecule type" value="Genomic_DNA"/>
</dbReference>
<dbReference type="InterPro" id="IPR040457">
    <property type="entry name" value="GCP_C"/>
</dbReference>
<feature type="region of interest" description="Disordered" evidence="6">
    <location>
        <begin position="935"/>
        <end position="977"/>
    </location>
</feature>
<keyword evidence="3" id="KW-0963">Cytoplasm</keyword>
<evidence type="ECO:0000313" key="8">
    <source>
        <dbReference type="EMBL" id="KAF4730620.1"/>
    </source>
</evidence>
<sequence length="1016" mass="109646">MRAAVTAQYSSRACVPVPVATALWAVVSIDNFLCDLRRGFARQECSNAAAAMASPSTTAYTLCSCICSDPEAVSAASDHRLAVYDCPVRTGNCWCVHIHCGHNEAFSKVEERELRMHIRYALSITAAEDDQQQQAGSPVLADQSVMLGSTSVSAFGRERQSKAESVLADLVDAFIPADLDLGYADRSKITQFSRYHLAFHSFPSVDTLAVDRDMKEVIYKVNTRATPVGSAELLADLYVREMPKTAAAAGLTDDGDESIIPSIISLLLSLSGDPCGVDRSVVDRVSLELQEERAKNAARYDHLGRLREGLEEKRILEAIAKASVETGWELAMAACDTSSDDEDLPADNSVSTNSGRSTPPSAIDLPILDPLGLRAGAVPTVDEDPVKCADDLTRECRSSLLTVESSGHVPEDLLAADADIIGAIVAADGGRRRPFLVRESWVVEEIFTACYGLSTAPVEQGGSIVCLNTLFHVSDGVVGVHAAVSRGDTVACAHLSPKALSLALVSIAGIMTDLRELSALSCLPARYDHDRCFLAVQAEVHSLVRKFTAELEAIEEAFSTSEVACSLVAMTCALKRLARPITEASVALRGDGPLAARLWKHRAAGSKVADGIYRAYIGPLLSCARSLACDGVILGDHRSGPKEMVAVLEAIAADPTHPLQVIMTRTLAIHSSVTSGWAVQRYDDRARLMGFSSEAEILLEHRLAARAAGGHAVRQLLNSGGQAPALNAIFKALRMVCMAFDEHVQEWLADPGPRGPVWASRYGAWVKAHVMDLTGVDIDIDAMGGSGVRLPALTSQQSAILTPLALQFYSKVFDMMKPLYEAQSCIVAKPRCLHPGVLNYLFAVRAELLHFVRSLESYLKQSVIEPESRRFDALAANVDSVESLGHLHYHGYLHARLARSLFMSPRTAVVRDSLLSMLDVCKTFRAIAERSARLSPPGARLGRERTSDSVSSFDASADSYYPGSRDTATTDQWTVDDDDGDPAHLLSELTELRRKFKASCRGLLNVLAVAAKDDRS</sequence>
<keyword evidence="5" id="KW-0206">Cytoskeleton</keyword>
<feature type="region of interest" description="Disordered" evidence="6">
    <location>
        <begin position="336"/>
        <end position="363"/>
    </location>
</feature>
<evidence type="ECO:0000256" key="2">
    <source>
        <dbReference type="ARBA" id="ARBA00010337"/>
    </source>
</evidence>
<dbReference type="InterPro" id="IPR042241">
    <property type="entry name" value="GCP_C_sf"/>
</dbReference>
<comment type="caution">
    <text evidence="8">The sequence shown here is derived from an EMBL/GenBank/DDBJ whole genome shotgun (WGS) entry which is preliminary data.</text>
</comment>
<comment type="subcellular location">
    <subcellularLocation>
        <location evidence="1">Cytoplasm</location>
        <location evidence="1">Cytoskeleton</location>
    </subcellularLocation>
</comment>
<evidence type="ECO:0000256" key="1">
    <source>
        <dbReference type="ARBA" id="ARBA00004245"/>
    </source>
</evidence>
<dbReference type="Gene3D" id="1.20.120.1900">
    <property type="entry name" value="Gamma-tubulin complex, C-terminal domain"/>
    <property type="match status" value="1"/>
</dbReference>
<evidence type="ECO:0000256" key="5">
    <source>
        <dbReference type="ARBA" id="ARBA00023212"/>
    </source>
</evidence>